<gene>
    <name evidence="2" type="ORF">LQ318_16710</name>
</gene>
<dbReference type="SUPFAM" id="SSF82153">
    <property type="entry name" value="FAS1 domain"/>
    <property type="match status" value="3"/>
</dbReference>
<name>A0ABT3Q353_9BACT</name>
<dbReference type="Pfam" id="PF02469">
    <property type="entry name" value="Fasciclin"/>
    <property type="match status" value="3"/>
</dbReference>
<proteinExistence type="predicted"/>
<dbReference type="InterPro" id="IPR050904">
    <property type="entry name" value="Adhesion/Biosynth-related"/>
</dbReference>
<keyword evidence="3" id="KW-1185">Reference proteome</keyword>
<feature type="domain" description="FAS1" evidence="1">
    <location>
        <begin position="314"/>
        <end position="444"/>
    </location>
</feature>
<accession>A0ABT3Q353</accession>
<dbReference type="PANTHER" id="PTHR10900:SF124">
    <property type="entry name" value="FI05614P"/>
    <property type="match status" value="1"/>
</dbReference>
<dbReference type="InterPro" id="IPR000782">
    <property type="entry name" value="FAS1_domain"/>
</dbReference>
<sequence>MKSQNNYIKWGKYILLLLFVSLIAIGCKDGGITNPGNNPPAGENNMLEIIQSNSNLTILAELLEGTSLTNTLSGSGKVTFFAPTNAAFSNLPDEYLEGLTSQQKLDLLKYHIYSGTYPVINEIKKEVINSLHGDPIFMEIGQSFGNLINNQAKFGSTNIEASNGLIHLIDAVLIPDQQGTLADNIKKRYDYRKFYEKLDAAGLIERLEAPGMTIVLPENDMGIDYIQNDAGLSLTDENWTEIMKYHLLEVDFTVYGPGTKTALVTLSGDSVYLQIESPGQFLVNNSVDGNPISVVNATNGKIVFPSGVLLPDKFLGILTIMDKRFTMQTARSALAVAKMTGRLYNTDNNADEMFTIFIPHDNAEGLNGLPADENELANVMKYHVLLEKVTADALQHNQTYTTWQGETLTITKNGDEIIVNGSATVKQADLIGRNGVVHIINGVLTPPSD</sequence>
<dbReference type="RefSeq" id="WP_265791916.1">
    <property type="nucleotide sequence ID" value="NZ_BAABRS010000007.1"/>
</dbReference>
<organism evidence="2 3">
    <name type="scientific">Fodinibius salicampi</name>
    <dbReference type="NCBI Taxonomy" id="1920655"/>
    <lineage>
        <taxon>Bacteria</taxon>
        <taxon>Pseudomonadati</taxon>
        <taxon>Balneolota</taxon>
        <taxon>Balneolia</taxon>
        <taxon>Balneolales</taxon>
        <taxon>Balneolaceae</taxon>
        <taxon>Fodinibius</taxon>
    </lineage>
</organism>
<dbReference type="PROSITE" id="PS50213">
    <property type="entry name" value="FAS1"/>
    <property type="match status" value="3"/>
</dbReference>
<evidence type="ECO:0000313" key="3">
    <source>
        <dbReference type="Proteomes" id="UP001207337"/>
    </source>
</evidence>
<protein>
    <submittedName>
        <fullName evidence="2">Fasciclin domain-containing protein</fullName>
    </submittedName>
</protein>
<dbReference type="Gene3D" id="2.30.180.10">
    <property type="entry name" value="FAS1 domain"/>
    <property type="match status" value="3"/>
</dbReference>
<evidence type="ECO:0000259" key="1">
    <source>
        <dbReference type="PROSITE" id="PS50213"/>
    </source>
</evidence>
<reference evidence="2 3" key="1">
    <citation type="submission" date="2021-11" db="EMBL/GenBank/DDBJ databases">
        <title>Aliifidinibius sp. nov., a new bacterium isolated from saline soil.</title>
        <authorList>
            <person name="Galisteo C."/>
            <person name="De La Haba R."/>
            <person name="Sanchez-Porro C."/>
            <person name="Ventosa A."/>
        </authorList>
    </citation>
    <scope>NUCLEOTIDE SEQUENCE [LARGE SCALE GENOMIC DNA]</scope>
    <source>
        <strain evidence="2 3">KACC 190600</strain>
    </source>
</reference>
<dbReference type="EMBL" id="JAJNDC010000007">
    <property type="protein sequence ID" value="MCW9714549.1"/>
    <property type="molecule type" value="Genomic_DNA"/>
</dbReference>
<dbReference type="SMART" id="SM00554">
    <property type="entry name" value="FAS1"/>
    <property type="match status" value="2"/>
</dbReference>
<dbReference type="PANTHER" id="PTHR10900">
    <property type="entry name" value="PERIOSTIN-RELATED"/>
    <property type="match status" value="1"/>
</dbReference>
<dbReference type="PROSITE" id="PS51257">
    <property type="entry name" value="PROKAR_LIPOPROTEIN"/>
    <property type="match status" value="1"/>
</dbReference>
<feature type="domain" description="FAS1" evidence="1">
    <location>
        <begin position="43"/>
        <end position="173"/>
    </location>
</feature>
<dbReference type="Proteomes" id="UP001207337">
    <property type="component" value="Unassembled WGS sequence"/>
</dbReference>
<comment type="caution">
    <text evidence="2">The sequence shown here is derived from an EMBL/GenBank/DDBJ whole genome shotgun (WGS) entry which is preliminary data.</text>
</comment>
<dbReference type="InterPro" id="IPR036378">
    <property type="entry name" value="FAS1_dom_sf"/>
</dbReference>
<evidence type="ECO:0000313" key="2">
    <source>
        <dbReference type="EMBL" id="MCW9714549.1"/>
    </source>
</evidence>
<feature type="domain" description="FAS1" evidence="1">
    <location>
        <begin position="178"/>
        <end position="309"/>
    </location>
</feature>